<feature type="region of interest" description="Disordered" evidence="1">
    <location>
        <begin position="183"/>
        <end position="204"/>
    </location>
</feature>
<dbReference type="Gene3D" id="3.90.210.10">
    <property type="entry name" value="Heat-Labile Enterotoxin, subunit A"/>
    <property type="match status" value="1"/>
</dbReference>
<evidence type="ECO:0000313" key="2">
    <source>
        <dbReference type="EMBL" id="BAR47203.1"/>
    </source>
</evidence>
<proteinExistence type="predicted"/>
<name>A0A1Y0ZFS4_9HYPH</name>
<evidence type="ECO:0000313" key="3">
    <source>
        <dbReference type="Proteomes" id="UP000061432"/>
    </source>
</evidence>
<protein>
    <submittedName>
        <fullName evidence="2">Uncharacterized protein</fullName>
    </submittedName>
</protein>
<reference evidence="2 3" key="1">
    <citation type="journal article" date="2015" name="Genome Announc.">
        <title>Complete Genome Sequence of Methylobacterium aquaticum Strain 22A, Isolated from Racomitrium japonicum Moss.</title>
        <authorList>
            <person name="Tani A."/>
            <person name="Ogura Y."/>
            <person name="Hayashi T."/>
            <person name="Kimbara K."/>
        </authorList>
    </citation>
    <scope>NUCLEOTIDE SEQUENCE [LARGE SCALE GENOMIC DNA]</scope>
    <source>
        <strain evidence="2 3">MA-22A</strain>
    </source>
</reference>
<gene>
    <name evidence="2" type="ORF">Maq22A_c28485</name>
</gene>
<dbReference type="EMBL" id="AP014704">
    <property type="protein sequence ID" value="BAR47203.1"/>
    <property type="molecule type" value="Genomic_DNA"/>
</dbReference>
<dbReference type="AlphaFoldDB" id="A0A1Y0ZFS4"/>
<dbReference type="KEGG" id="maqu:Maq22A_c28485"/>
<organism evidence="2 3">
    <name type="scientific">Methylobacterium aquaticum</name>
    <dbReference type="NCBI Taxonomy" id="270351"/>
    <lineage>
        <taxon>Bacteria</taxon>
        <taxon>Pseudomonadati</taxon>
        <taxon>Pseudomonadota</taxon>
        <taxon>Alphaproteobacteria</taxon>
        <taxon>Hyphomicrobiales</taxon>
        <taxon>Methylobacteriaceae</taxon>
        <taxon>Methylobacterium</taxon>
    </lineage>
</organism>
<sequence>MKTNFHPRRRIMRDICLTEDPTSGQLTLSAWHVSGGTVALACKVPGTEKMARFYKGVGVGTHLHGTDLRTTGIVARNPGATSSVSALMAHIAHGTTTSPFISLTRSYGVARDYAVNASRAMPTASIPAYVYEIDIDDTHNVSARDPICEIARSVNNLFANISYQHNGDQSYLLGVVDPIGNRARLQAPPPQPKTMGGSSAPSPRLTTELEALVRGLRDAEVLIAGMVPQACVIHRYDEY</sequence>
<evidence type="ECO:0000256" key="1">
    <source>
        <dbReference type="SAM" id="MobiDB-lite"/>
    </source>
</evidence>
<reference evidence="3" key="2">
    <citation type="submission" date="2015-01" db="EMBL/GenBank/DDBJ databases">
        <title>Complete genome sequence of Methylobacterium aquaticum strain 22A.</title>
        <authorList>
            <person name="Tani A."/>
            <person name="Ogura Y."/>
            <person name="Hayashi T."/>
        </authorList>
    </citation>
    <scope>NUCLEOTIDE SEQUENCE [LARGE SCALE GENOMIC DNA]</scope>
    <source>
        <strain evidence="3">MA-22A</strain>
    </source>
</reference>
<dbReference type="Proteomes" id="UP000061432">
    <property type="component" value="Chromosome"/>
</dbReference>
<accession>A0A1Y0ZFS4</accession>